<dbReference type="InterPro" id="IPR002104">
    <property type="entry name" value="Integrase_catalytic"/>
</dbReference>
<comment type="caution">
    <text evidence="5">The sequence shown here is derived from an EMBL/GenBank/DDBJ whole genome shotgun (WGS) entry which is preliminary data.</text>
</comment>
<reference evidence="5 6" key="1">
    <citation type="submission" date="2018-05" db="EMBL/GenBank/DDBJ databases">
        <title>Genomic Encyclopedia of Type Strains, Phase IV (KMG-IV): sequencing the most valuable type-strain genomes for metagenomic binning, comparative biology and taxonomic classification.</title>
        <authorList>
            <person name="Goeker M."/>
        </authorList>
    </citation>
    <scope>NUCLEOTIDE SEQUENCE [LARGE SCALE GENOMIC DNA]</scope>
    <source>
        <strain evidence="5 6">DSM 44717</strain>
    </source>
</reference>
<dbReference type="InterPro" id="IPR013762">
    <property type="entry name" value="Integrase-like_cat_sf"/>
</dbReference>
<keyword evidence="1" id="KW-0238">DNA-binding</keyword>
<dbReference type="PROSITE" id="PS51898">
    <property type="entry name" value="TYR_RECOMBINASE"/>
    <property type="match status" value="1"/>
</dbReference>
<evidence type="ECO:0000256" key="3">
    <source>
        <dbReference type="SAM" id="MobiDB-lite"/>
    </source>
</evidence>
<keyword evidence="2" id="KW-0233">DNA recombination</keyword>
<dbReference type="Proteomes" id="UP000246410">
    <property type="component" value="Unassembled WGS sequence"/>
</dbReference>
<organism evidence="5 6">
    <name type="scientific">Nocardia neocaledoniensis</name>
    <dbReference type="NCBI Taxonomy" id="236511"/>
    <lineage>
        <taxon>Bacteria</taxon>
        <taxon>Bacillati</taxon>
        <taxon>Actinomycetota</taxon>
        <taxon>Actinomycetes</taxon>
        <taxon>Mycobacteriales</taxon>
        <taxon>Nocardiaceae</taxon>
        <taxon>Nocardia</taxon>
    </lineage>
</organism>
<dbReference type="GO" id="GO:0006310">
    <property type="term" value="P:DNA recombination"/>
    <property type="evidence" value="ECO:0007669"/>
    <property type="project" value="UniProtKB-KW"/>
</dbReference>
<dbReference type="RefSeq" id="WP_110038822.1">
    <property type="nucleotide sequence ID" value="NZ_QGTL01000006.1"/>
</dbReference>
<protein>
    <submittedName>
        <fullName evidence="5">Phage integrase family protein</fullName>
    </submittedName>
</protein>
<dbReference type="Gene3D" id="1.10.150.130">
    <property type="match status" value="1"/>
</dbReference>
<dbReference type="EMBL" id="QGTL01000006">
    <property type="protein sequence ID" value="PWV74370.1"/>
    <property type="molecule type" value="Genomic_DNA"/>
</dbReference>
<dbReference type="AlphaFoldDB" id="A0A317NH39"/>
<dbReference type="SUPFAM" id="SSF56349">
    <property type="entry name" value="DNA breaking-rejoining enzymes"/>
    <property type="match status" value="1"/>
</dbReference>
<dbReference type="GO" id="GO:0015074">
    <property type="term" value="P:DNA integration"/>
    <property type="evidence" value="ECO:0007669"/>
    <property type="project" value="InterPro"/>
</dbReference>
<feature type="region of interest" description="Disordered" evidence="3">
    <location>
        <begin position="180"/>
        <end position="212"/>
    </location>
</feature>
<evidence type="ECO:0000313" key="6">
    <source>
        <dbReference type="Proteomes" id="UP000246410"/>
    </source>
</evidence>
<dbReference type="Gene3D" id="1.10.443.10">
    <property type="entry name" value="Intergrase catalytic core"/>
    <property type="match status" value="1"/>
</dbReference>
<evidence type="ECO:0000313" key="5">
    <source>
        <dbReference type="EMBL" id="PWV74370.1"/>
    </source>
</evidence>
<evidence type="ECO:0000259" key="4">
    <source>
        <dbReference type="PROSITE" id="PS51898"/>
    </source>
</evidence>
<dbReference type="InterPro" id="IPR011010">
    <property type="entry name" value="DNA_brk_join_enz"/>
</dbReference>
<dbReference type="InterPro" id="IPR010998">
    <property type="entry name" value="Integrase_recombinase_N"/>
</dbReference>
<gene>
    <name evidence="5" type="ORF">DFR69_106181</name>
</gene>
<evidence type="ECO:0000256" key="2">
    <source>
        <dbReference type="ARBA" id="ARBA00023172"/>
    </source>
</evidence>
<keyword evidence="6" id="KW-1185">Reference proteome</keyword>
<dbReference type="GO" id="GO:0003677">
    <property type="term" value="F:DNA binding"/>
    <property type="evidence" value="ECO:0007669"/>
    <property type="project" value="UniProtKB-KW"/>
</dbReference>
<evidence type="ECO:0000256" key="1">
    <source>
        <dbReference type="ARBA" id="ARBA00023125"/>
    </source>
</evidence>
<name>A0A317NH39_9NOCA</name>
<proteinExistence type="predicted"/>
<accession>A0A317NH39</accession>
<feature type="domain" description="Tyr recombinase" evidence="4">
    <location>
        <begin position="209"/>
        <end position="446"/>
    </location>
</feature>
<sequence length="446" mass="50681">MSQIELAPGVPGKFSEPKWNAERNTFQIHCLVGEPYGGPSKVHASGKTKPRARANLKNRIAQWKPRAGLIGTYSANVTVAELCEVWLRRYERDVTKRPQNAKHYRREINPATKGRGDDGKITIAGSVLGKMKALETRPFHVRIHLEQMNGTAYKRNRQKSILRNAFQLLVDDGLRDDNPVSSVARNGAGRTQAPVNRRGIGNANPYFSDEPRPFSADEMDEYWQAERAYFPRRNAGRWYEQRYLDFTLLAYELAARPGEALAVRLDEDVDYDRCEVTVAGTIIDTELRAHQVKSIVDRYNLDDDEIVYPRGWPRYDDEDVVCVAFRQPFTKTARSMRTIKAGPACMAMLRRRRIAAAPGHRLVLPSRTGKVVRSEQMSLTWSKIVKSTGLRWSTPRTLRSTRATRVAEKYGLPAARLILGHEVDSPVTARHYVPDERRVVDLADAR</sequence>